<accession>A0A183BBP4</accession>
<reference evidence="1 2" key="2">
    <citation type="submission" date="2018-11" db="EMBL/GenBank/DDBJ databases">
        <authorList>
            <consortium name="Pathogen Informatics"/>
        </authorList>
    </citation>
    <scope>NUCLEOTIDE SEQUENCE [LARGE SCALE GENOMIC DNA]</scope>
    <source>
        <strain evidence="1 2">Egypt</strain>
    </source>
</reference>
<sequence length="79" mass="8868">MGNVYASHKEKVMDRVYERVMGEALGKRFEATVLDSDPIGARVQLSAQLDNGELFWSKRTEIRNAVLQIGLEISGELMV</sequence>
<keyword evidence="2" id="KW-1185">Reference proteome</keyword>
<reference evidence="3" key="1">
    <citation type="submission" date="2016-06" db="UniProtKB">
        <authorList>
            <consortium name="WormBaseParasite"/>
        </authorList>
    </citation>
    <scope>IDENTIFICATION</scope>
</reference>
<name>A0A183BBP4_9TREM</name>
<proteinExistence type="predicted"/>
<dbReference type="EMBL" id="UZAN01065171">
    <property type="protein sequence ID" value="VDP93901.1"/>
    <property type="molecule type" value="Genomic_DNA"/>
</dbReference>
<organism evidence="3">
    <name type="scientific">Echinostoma caproni</name>
    <dbReference type="NCBI Taxonomy" id="27848"/>
    <lineage>
        <taxon>Eukaryota</taxon>
        <taxon>Metazoa</taxon>
        <taxon>Spiralia</taxon>
        <taxon>Lophotrochozoa</taxon>
        <taxon>Platyhelminthes</taxon>
        <taxon>Trematoda</taxon>
        <taxon>Digenea</taxon>
        <taxon>Plagiorchiida</taxon>
        <taxon>Echinostomata</taxon>
        <taxon>Echinostomatoidea</taxon>
        <taxon>Echinostomatidae</taxon>
        <taxon>Echinostoma</taxon>
    </lineage>
</organism>
<evidence type="ECO:0000313" key="2">
    <source>
        <dbReference type="Proteomes" id="UP000272942"/>
    </source>
</evidence>
<dbReference type="WBParaSite" id="ECPE_0001667201-mRNA-1">
    <property type="protein sequence ID" value="ECPE_0001667201-mRNA-1"/>
    <property type="gene ID" value="ECPE_0001667201"/>
</dbReference>
<dbReference type="Proteomes" id="UP000272942">
    <property type="component" value="Unassembled WGS sequence"/>
</dbReference>
<protein>
    <submittedName>
        <fullName evidence="3">DUF721 domain-containing protein</fullName>
    </submittedName>
</protein>
<dbReference type="AlphaFoldDB" id="A0A183BBP4"/>
<evidence type="ECO:0000313" key="1">
    <source>
        <dbReference type="EMBL" id="VDP93901.1"/>
    </source>
</evidence>
<gene>
    <name evidence="1" type="ORF">ECPE_LOCUS16629</name>
</gene>
<evidence type="ECO:0000313" key="3">
    <source>
        <dbReference type="WBParaSite" id="ECPE_0001667201-mRNA-1"/>
    </source>
</evidence>